<organism evidence="2 3">
    <name type="scientific">Bacillus lumedeiriae</name>
    <dbReference type="NCBI Taxonomy" id="3058829"/>
    <lineage>
        <taxon>Bacteria</taxon>
        <taxon>Bacillati</taxon>
        <taxon>Bacillota</taxon>
        <taxon>Bacilli</taxon>
        <taxon>Bacillales</taxon>
        <taxon>Bacillaceae</taxon>
        <taxon>Bacillus</taxon>
    </lineage>
</organism>
<keyword evidence="1" id="KW-0472">Membrane</keyword>
<keyword evidence="1" id="KW-1133">Transmembrane helix</keyword>
<keyword evidence="1" id="KW-0812">Transmembrane</keyword>
<feature type="transmembrane region" description="Helical" evidence="1">
    <location>
        <begin position="206"/>
        <end position="227"/>
    </location>
</feature>
<gene>
    <name evidence="2" type="ORF">QYG89_01520</name>
</gene>
<dbReference type="Proteomes" id="UP001619911">
    <property type="component" value="Unassembled WGS sequence"/>
</dbReference>
<feature type="transmembrane region" description="Helical" evidence="1">
    <location>
        <begin position="233"/>
        <end position="250"/>
    </location>
</feature>
<accession>A0ABW8I573</accession>
<reference evidence="2 3" key="1">
    <citation type="submission" date="2023-07" db="EMBL/GenBank/DDBJ databases">
        <title>Bacillus lucianemedeirus sp. nov, a new species isolated from an immunobiological production facility.</title>
        <authorList>
            <person name="Costa L.V."/>
            <person name="Miranda R.V.S.L."/>
            <person name="Brandao M.L.L."/>
            <person name="Reis C.M.F."/>
            <person name="Frazao A.M."/>
            <person name="Cruz F.V."/>
            <person name="Baio P.V.P."/>
            <person name="Veras J.F.C."/>
            <person name="Ramos J.N."/>
            <person name="Vieira V."/>
        </authorList>
    </citation>
    <scope>NUCLEOTIDE SEQUENCE [LARGE SCALE GENOMIC DNA]</scope>
    <source>
        <strain evidence="2 3">B190/17</strain>
    </source>
</reference>
<dbReference type="EMBL" id="JAUIYO010000001">
    <property type="protein sequence ID" value="MFK2824375.1"/>
    <property type="molecule type" value="Genomic_DNA"/>
</dbReference>
<protein>
    <submittedName>
        <fullName evidence="2">DUF1189 domain-containing protein</fullName>
    </submittedName>
</protein>
<dbReference type="Pfam" id="PF06691">
    <property type="entry name" value="DUF1189"/>
    <property type="match status" value="1"/>
</dbReference>
<dbReference type="InterPro" id="IPR009574">
    <property type="entry name" value="DUF1189"/>
</dbReference>
<proteinExistence type="predicted"/>
<evidence type="ECO:0000313" key="2">
    <source>
        <dbReference type="EMBL" id="MFK2824375.1"/>
    </source>
</evidence>
<keyword evidence="3" id="KW-1185">Reference proteome</keyword>
<name>A0ABW8I573_9BACI</name>
<dbReference type="RefSeq" id="WP_404313861.1">
    <property type="nucleotide sequence ID" value="NZ_JAUIYO010000001.1"/>
</dbReference>
<feature type="transmembrane region" description="Helical" evidence="1">
    <location>
        <begin position="31"/>
        <end position="58"/>
    </location>
</feature>
<evidence type="ECO:0000256" key="1">
    <source>
        <dbReference type="SAM" id="Phobius"/>
    </source>
</evidence>
<comment type="caution">
    <text evidence="2">The sequence shown here is derived from an EMBL/GenBank/DDBJ whole genome shotgun (WGS) entry which is preliminary data.</text>
</comment>
<sequence>MNIFQQLWKSLYSPKTISLFRFQGIGQTMTYIFLLMFISSLPFMIQFSLLATGGLSAFKETMIQSIPSFTIENGRLVSPDNETKRFNKGSLDIIFDPSGKVSAQELTESGQVIGLLKEELVLSSGGQLQTFSYDFPGLEAITKKKAISYADALQSYLMIILPVLFILYYLFTACLGFIKVSIFAAIGMLFKRLTNRKLFYRQSWRLAAYAITPAIVLFSIMRLTGIVLPMDFLMDWLLTAVMLFLAIRWIPVPKSKQQAAVK</sequence>
<evidence type="ECO:0000313" key="3">
    <source>
        <dbReference type="Proteomes" id="UP001619911"/>
    </source>
</evidence>